<dbReference type="EMBL" id="MU005596">
    <property type="protein sequence ID" value="KAF2680442.1"/>
    <property type="molecule type" value="Genomic_DNA"/>
</dbReference>
<evidence type="ECO:0000313" key="3">
    <source>
        <dbReference type="Proteomes" id="UP000799291"/>
    </source>
</evidence>
<keyword evidence="3" id="KW-1185">Reference proteome</keyword>
<accession>A0A6G1IQE0</accession>
<gene>
    <name evidence="2" type="ORF">K458DRAFT_407203</name>
</gene>
<dbReference type="OrthoDB" id="3773350at2759"/>
<name>A0A6G1IQE0_9PLEO</name>
<reference evidence="2" key="1">
    <citation type="journal article" date="2020" name="Stud. Mycol.">
        <title>101 Dothideomycetes genomes: a test case for predicting lifestyles and emergence of pathogens.</title>
        <authorList>
            <person name="Haridas S."/>
            <person name="Albert R."/>
            <person name="Binder M."/>
            <person name="Bloem J."/>
            <person name="Labutti K."/>
            <person name="Salamov A."/>
            <person name="Andreopoulos B."/>
            <person name="Baker S."/>
            <person name="Barry K."/>
            <person name="Bills G."/>
            <person name="Bluhm B."/>
            <person name="Cannon C."/>
            <person name="Castanera R."/>
            <person name="Culley D."/>
            <person name="Daum C."/>
            <person name="Ezra D."/>
            <person name="Gonzalez J."/>
            <person name="Henrissat B."/>
            <person name="Kuo A."/>
            <person name="Liang C."/>
            <person name="Lipzen A."/>
            <person name="Lutzoni F."/>
            <person name="Magnuson J."/>
            <person name="Mondo S."/>
            <person name="Nolan M."/>
            <person name="Ohm R."/>
            <person name="Pangilinan J."/>
            <person name="Park H.-J."/>
            <person name="Ramirez L."/>
            <person name="Alfaro M."/>
            <person name="Sun H."/>
            <person name="Tritt A."/>
            <person name="Yoshinaga Y."/>
            <person name="Zwiers L.-H."/>
            <person name="Turgeon B."/>
            <person name="Goodwin S."/>
            <person name="Spatafora J."/>
            <person name="Crous P."/>
            <person name="Grigoriev I."/>
        </authorList>
    </citation>
    <scope>NUCLEOTIDE SEQUENCE</scope>
    <source>
        <strain evidence="2">CBS 122367</strain>
    </source>
</reference>
<feature type="compositionally biased region" description="Basic and acidic residues" evidence="1">
    <location>
        <begin position="185"/>
        <end position="204"/>
    </location>
</feature>
<evidence type="ECO:0000256" key="1">
    <source>
        <dbReference type="SAM" id="MobiDB-lite"/>
    </source>
</evidence>
<evidence type="ECO:0000313" key="2">
    <source>
        <dbReference type="EMBL" id="KAF2680442.1"/>
    </source>
</evidence>
<feature type="region of interest" description="Disordered" evidence="1">
    <location>
        <begin position="249"/>
        <end position="301"/>
    </location>
</feature>
<protein>
    <submittedName>
        <fullName evidence="2">Uncharacterized protein</fullName>
    </submittedName>
</protein>
<sequence length="342" mass="39823">MELVHAGKDLTHDKGDAEHSYMGMQGAWLTIAQPNYVSPATPYLHLQDEDRKFHDCSLSHRLFDVFLFGPSHLAFRVHWRTLCTESDQFASDPDTPSSDSLAKCLFERRMQEEVRRPRLVPRPEKLQMWTVWNQGKSKRVQHWLRARCGLREAEGKCGYGQVLNPAEGGQDGATQKPVCAPDDQDLCRDKGEVPASRDKKDTEIKDEIDCGKDANDDDKPKCKSNEYRFAVVWTQGDQKIAEYECRKTRKFSRDKESKFDERRRAKQEEYDKKQKEDEDKAKKDDEERKKQEEENKKDAKKSRIGKYLVIVPLSFYAGIDGFDYSTDFFDEEFVSGDYLMQY</sequence>
<feature type="region of interest" description="Disordered" evidence="1">
    <location>
        <begin position="168"/>
        <end position="204"/>
    </location>
</feature>
<proteinExistence type="predicted"/>
<dbReference type="Proteomes" id="UP000799291">
    <property type="component" value="Unassembled WGS sequence"/>
</dbReference>
<organism evidence="2 3">
    <name type="scientific">Lentithecium fluviatile CBS 122367</name>
    <dbReference type="NCBI Taxonomy" id="1168545"/>
    <lineage>
        <taxon>Eukaryota</taxon>
        <taxon>Fungi</taxon>
        <taxon>Dikarya</taxon>
        <taxon>Ascomycota</taxon>
        <taxon>Pezizomycotina</taxon>
        <taxon>Dothideomycetes</taxon>
        <taxon>Pleosporomycetidae</taxon>
        <taxon>Pleosporales</taxon>
        <taxon>Massarineae</taxon>
        <taxon>Lentitheciaceae</taxon>
        <taxon>Lentithecium</taxon>
    </lineage>
</organism>
<feature type="compositionally biased region" description="Basic and acidic residues" evidence="1">
    <location>
        <begin position="249"/>
        <end position="297"/>
    </location>
</feature>
<dbReference type="AlphaFoldDB" id="A0A6G1IQE0"/>